<evidence type="ECO:0000256" key="1">
    <source>
        <dbReference type="ARBA" id="ARBA00004651"/>
    </source>
</evidence>
<dbReference type="GO" id="GO:0016887">
    <property type="term" value="F:ATP hydrolysis activity"/>
    <property type="evidence" value="ECO:0007669"/>
    <property type="project" value="InterPro"/>
</dbReference>
<dbReference type="Gene3D" id="1.20.1560.10">
    <property type="entry name" value="ABC transporter type 1, transmembrane domain"/>
    <property type="match status" value="1"/>
</dbReference>
<feature type="transmembrane region" description="Helical" evidence="9">
    <location>
        <begin position="155"/>
        <end position="174"/>
    </location>
</feature>
<evidence type="ECO:0000256" key="5">
    <source>
        <dbReference type="ARBA" id="ARBA00022741"/>
    </source>
</evidence>
<evidence type="ECO:0000256" key="8">
    <source>
        <dbReference type="ARBA" id="ARBA00023136"/>
    </source>
</evidence>
<dbReference type="InterPro" id="IPR003593">
    <property type="entry name" value="AAA+_ATPase"/>
</dbReference>
<dbReference type="Gene3D" id="3.40.50.300">
    <property type="entry name" value="P-loop containing nucleotide triphosphate hydrolases"/>
    <property type="match status" value="1"/>
</dbReference>
<feature type="transmembrane region" description="Helical" evidence="9">
    <location>
        <begin position="235"/>
        <end position="258"/>
    </location>
</feature>
<keyword evidence="13" id="KW-1185">Reference proteome</keyword>
<evidence type="ECO:0000313" key="12">
    <source>
        <dbReference type="EMBL" id="EYE89526.1"/>
    </source>
</evidence>
<dbReference type="FunFam" id="1.20.1560.10:FF:000040">
    <property type="entry name" value="Multidrug ABC transporter ATP-binding protein"/>
    <property type="match status" value="1"/>
</dbReference>
<dbReference type="InterPro" id="IPR003439">
    <property type="entry name" value="ABC_transporter-like_ATP-bd"/>
</dbReference>
<keyword evidence="2" id="KW-0813">Transport</keyword>
<dbReference type="EMBL" id="AZQP01000003">
    <property type="protein sequence ID" value="EYE89526.1"/>
    <property type="molecule type" value="Genomic_DNA"/>
</dbReference>
<organism evidence="12 13">
    <name type="scientific">Fervidicella metallireducens AeB</name>
    <dbReference type="NCBI Taxonomy" id="1403537"/>
    <lineage>
        <taxon>Bacteria</taxon>
        <taxon>Bacillati</taxon>
        <taxon>Bacillota</taxon>
        <taxon>Clostridia</taxon>
        <taxon>Eubacteriales</taxon>
        <taxon>Clostridiaceae</taxon>
        <taxon>Fervidicella</taxon>
    </lineage>
</organism>
<dbReference type="InterPro" id="IPR039421">
    <property type="entry name" value="Type_1_exporter"/>
</dbReference>
<sequence>MLKLYKFLKPYAAMVVGVFIFVALQSIGDLYLPTLMSDIINKGVMKGDTQKILQIGGIMLLVAGAGVICSIIASYLSAYISSSLGTILRSKIFKRVESYSLSEFDKLGTATLITRTTNDVTQIQTVTVMILRLMISAPIMATGGIILAFRKDRPLTLVLAVAVPVLALVVAFIASKMIPLFRLVQVKIDKINLVLREQLTGIRVIRAFNTVEKERKRFDEANVDLTENYIKVNRIMAFMMPSIMLIMNLTSLAILWFGGIRISQGSMDLGALAAFTQYAMQIMFSMLMLAMMFIMVPRAQAAAVRINEVLDTVPEIVDRENTRDNFKGRGYIEFKDVTFSYHGAEEPALKNISFAAKPGEVTAIIGSTGSGKSTLVNLIPRFYDIDSGSILIDGVDVREMTQETLRKKIGFVPQKAILFSGTIAENIRFGKDDATDEEIRHAAKVAQALEFIENMDGGFDHEIAQGGTNVSGGQKQRLSIARALVRKPEIYIFDDSFSALDFKTDAKLRAELKKETKDSTVIIVAQRVGTIMDADRIIVLDEGRVVGMGTHKELLQNCDVYRQIVSSQLSEEEIA</sequence>
<dbReference type="SUPFAM" id="SSF90123">
    <property type="entry name" value="ABC transporter transmembrane region"/>
    <property type="match status" value="1"/>
</dbReference>
<evidence type="ECO:0000256" key="4">
    <source>
        <dbReference type="ARBA" id="ARBA00022692"/>
    </source>
</evidence>
<dbReference type="OrthoDB" id="9762778at2"/>
<dbReference type="InterPro" id="IPR036640">
    <property type="entry name" value="ABC1_TM_sf"/>
</dbReference>
<keyword evidence="6 12" id="KW-0067">ATP-binding</keyword>
<dbReference type="PANTHER" id="PTHR43394:SF1">
    <property type="entry name" value="ATP-BINDING CASSETTE SUB-FAMILY B MEMBER 10, MITOCHONDRIAL"/>
    <property type="match status" value="1"/>
</dbReference>
<proteinExistence type="predicted"/>
<keyword evidence="7 9" id="KW-1133">Transmembrane helix</keyword>
<evidence type="ECO:0000256" key="6">
    <source>
        <dbReference type="ARBA" id="ARBA00022840"/>
    </source>
</evidence>
<evidence type="ECO:0000313" key="13">
    <source>
        <dbReference type="Proteomes" id="UP000019681"/>
    </source>
</evidence>
<dbReference type="CDD" id="cd18548">
    <property type="entry name" value="ABC_6TM_Tm287_like"/>
    <property type="match status" value="1"/>
</dbReference>
<keyword evidence="5" id="KW-0547">Nucleotide-binding</keyword>
<comment type="caution">
    <text evidence="12">The sequence shown here is derived from an EMBL/GenBank/DDBJ whole genome shotgun (WGS) entry which is preliminary data.</text>
</comment>
<feature type="transmembrane region" description="Helical" evidence="9">
    <location>
        <begin position="278"/>
        <end position="296"/>
    </location>
</feature>
<accession>A0A017RY81</accession>
<dbReference type="PANTHER" id="PTHR43394">
    <property type="entry name" value="ATP-DEPENDENT PERMEASE MDL1, MITOCHONDRIAL"/>
    <property type="match status" value="1"/>
</dbReference>
<dbReference type="InterPro" id="IPR027417">
    <property type="entry name" value="P-loop_NTPase"/>
</dbReference>
<dbReference type="FunFam" id="3.40.50.300:FF:000854">
    <property type="entry name" value="Multidrug ABC transporter ATP-binding protein"/>
    <property type="match status" value="1"/>
</dbReference>
<dbReference type="Pfam" id="PF00005">
    <property type="entry name" value="ABC_tran"/>
    <property type="match status" value="1"/>
</dbReference>
<feature type="transmembrane region" description="Helical" evidence="9">
    <location>
        <begin position="52"/>
        <end position="80"/>
    </location>
</feature>
<evidence type="ECO:0000259" key="11">
    <source>
        <dbReference type="PROSITE" id="PS50929"/>
    </source>
</evidence>
<dbReference type="AlphaFoldDB" id="A0A017RY81"/>
<evidence type="ECO:0000256" key="9">
    <source>
        <dbReference type="SAM" id="Phobius"/>
    </source>
</evidence>
<dbReference type="InterPro" id="IPR011527">
    <property type="entry name" value="ABC1_TM_dom"/>
</dbReference>
<feature type="domain" description="ABC transmembrane type-1" evidence="11">
    <location>
        <begin position="16"/>
        <end position="298"/>
    </location>
</feature>
<name>A0A017RY81_9CLOT</name>
<dbReference type="RefSeq" id="WP_035377571.1">
    <property type="nucleotide sequence ID" value="NZ_AZQP01000003.1"/>
</dbReference>
<dbReference type="SUPFAM" id="SSF52540">
    <property type="entry name" value="P-loop containing nucleoside triphosphate hydrolases"/>
    <property type="match status" value="1"/>
</dbReference>
<dbReference type="PROSITE" id="PS50929">
    <property type="entry name" value="ABC_TM1F"/>
    <property type="match status" value="1"/>
</dbReference>
<keyword evidence="8 9" id="KW-0472">Membrane</keyword>
<keyword evidence="3" id="KW-1003">Cell membrane</keyword>
<dbReference type="GO" id="GO:0005886">
    <property type="term" value="C:plasma membrane"/>
    <property type="evidence" value="ECO:0007669"/>
    <property type="project" value="UniProtKB-SubCell"/>
</dbReference>
<evidence type="ECO:0000256" key="2">
    <source>
        <dbReference type="ARBA" id="ARBA00022448"/>
    </source>
</evidence>
<dbReference type="GO" id="GO:0005524">
    <property type="term" value="F:ATP binding"/>
    <property type="evidence" value="ECO:0007669"/>
    <property type="project" value="UniProtKB-KW"/>
</dbReference>
<dbReference type="InterPro" id="IPR017871">
    <property type="entry name" value="ABC_transporter-like_CS"/>
</dbReference>
<comment type="subcellular location">
    <subcellularLocation>
        <location evidence="1">Cell membrane</location>
        <topology evidence="1">Multi-pass membrane protein</topology>
    </subcellularLocation>
</comment>
<dbReference type="STRING" id="1403537.Q428_01685"/>
<dbReference type="Proteomes" id="UP000019681">
    <property type="component" value="Unassembled WGS sequence"/>
</dbReference>
<evidence type="ECO:0000259" key="10">
    <source>
        <dbReference type="PROSITE" id="PS50893"/>
    </source>
</evidence>
<evidence type="ECO:0000256" key="7">
    <source>
        <dbReference type="ARBA" id="ARBA00022989"/>
    </source>
</evidence>
<feature type="transmembrane region" description="Helical" evidence="9">
    <location>
        <begin position="12"/>
        <end position="32"/>
    </location>
</feature>
<dbReference type="GO" id="GO:0015421">
    <property type="term" value="F:ABC-type oligopeptide transporter activity"/>
    <property type="evidence" value="ECO:0007669"/>
    <property type="project" value="TreeGrafter"/>
</dbReference>
<gene>
    <name evidence="12" type="ORF">Q428_01685</name>
</gene>
<reference evidence="12 13" key="1">
    <citation type="journal article" date="2014" name="Genome Announc.">
        <title>Draft Genome Sequence of Fervidicella metallireducens Strain AeBT, an Iron-Reducing Thermoanaerobe from the Great Artesian Basin.</title>
        <authorList>
            <person name="Patel B.K."/>
        </authorList>
    </citation>
    <scope>NUCLEOTIDE SEQUENCE [LARGE SCALE GENOMIC DNA]</scope>
    <source>
        <strain evidence="12 13">AeB</strain>
    </source>
</reference>
<dbReference type="PROSITE" id="PS00211">
    <property type="entry name" value="ABC_TRANSPORTER_1"/>
    <property type="match status" value="1"/>
</dbReference>
<feature type="transmembrane region" description="Helical" evidence="9">
    <location>
        <begin position="130"/>
        <end position="149"/>
    </location>
</feature>
<keyword evidence="4 9" id="KW-0812">Transmembrane</keyword>
<dbReference type="PROSITE" id="PS50893">
    <property type="entry name" value="ABC_TRANSPORTER_2"/>
    <property type="match status" value="1"/>
</dbReference>
<dbReference type="Pfam" id="PF00664">
    <property type="entry name" value="ABC_membrane"/>
    <property type="match status" value="1"/>
</dbReference>
<protein>
    <submittedName>
        <fullName evidence="12">Multidrug ABC transporter ATP-binding protein</fullName>
    </submittedName>
</protein>
<evidence type="ECO:0000256" key="3">
    <source>
        <dbReference type="ARBA" id="ARBA00022475"/>
    </source>
</evidence>
<dbReference type="SMART" id="SM00382">
    <property type="entry name" value="AAA"/>
    <property type="match status" value="1"/>
</dbReference>
<feature type="domain" description="ABC transporter" evidence="10">
    <location>
        <begin position="332"/>
        <end position="567"/>
    </location>
</feature>